<dbReference type="Proteomes" id="UP000245125">
    <property type="component" value="Unassembled WGS sequence"/>
</dbReference>
<organism evidence="3 4">
    <name type="scientific">Candidatus Sulfobium mesophilum</name>
    <dbReference type="NCBI Taxonomy" id="2016548"/>
    <lineage>
        <taxon>Bacteria</taxon>
        <taxon>Pseudomonadati</taxon>
        <taxon>Nitrospirota</taxon>
        <taxon>Nitrospiria</taxon>
        <taxon>Nitrospirales</taxon>
        <taxon>Nitrospiraceae</taxon>
        <taxon>Candidatus Sulfobium</taxon>
    </lineage>
</organism>
<protein>
    <recommendedName>
        <fullName evidence="5">DUF5666 domain-containing protein</fullName>
    </recommendedName>
</protein>
<feature type="compositionally biased region" description="Basic and acidic residues" evidence="1">
    <location>
        <begin position="107"/>
        <end position="129"/>
    </location>
</feature>
<evidence type="ECO:0000256" key="2">
    <source>
        <dbReference type="SAM" id="SignalP"/>
    </source>
</evidence>
<name>A0A2U3QGG6_9BACT</name>
<proteinExistence type="predicted"/>
<reference evidence="4" key="1">
    <citation type="submission" date="2018-03" db="EMBL/GenBank/DDBJ databases">
        <authorList>
            <person name="Zecchin S."/>
        </authorList>
    </citation>
    <scope>NUCLEOTIDE SEQUENCE [LARGE SCALE GENOMIC DNA]</scope>
</reference>
<evidence type="ECO:0008006" key="5">
    <source>
        <dbReference type="Google" id="ProtNLM"/>
    </source>
</evidence>
<dbReference type="EMBL" id="OUUY01000071">
    <property type="protein sequence ID" value="SPQ00514.1"/>
    <property type="molecule type" value="Genomic_DNA"/>
</dbReference>
<feature type="region of interest" description="Disordered" evidence="1">
    <location>
        <begin position="103"/>
        <end position="138"/>
    </location>
</feature>
<feature type="chain" id="PRO_5015718500" description="DUF5666 domain-containing protein" evidence="2">
    <location>
        <begin position="24"/>
        <end position="138"/>
    </location>
</feature>
<dbReference type="AlphaFoldDB" id="A0A2U3QGG6"/>
<keyword evidence="2" id="KW-0732">Signal</keyword>
<evidence type="ECO:0000313" key="4">
    <source>
        <dbReference type="Proteomes" id="UP000245125"/>
    </source>
</evidence>
<accession>A0A2U3QGG6</accession>
<sequence length="138" mass="14734">MKKAIAIVLSLMFIFALTSVTFAAEKKEAPAKAEKKETTAKMKQVTGEVTAVDAKANTMTVKKGKKETAITVDDKTKIMVGKEKKALADVKVGDKVTVHYAEGAAPAKEEKKMEKKEAAPAPAKEEKKPAAKKPAGGY</sequence>
<keyword evidence="4" id="KW-1185">Reference proteome</keyword>
<gene>
    <name evidence="3" type="ORF">NBG4_260009</name>
</gene>
<evidence type="ECO:0000313" key="3">
    <source>
        <dbReference type="EMBL" id="SPQ00514.1"/>
    </source>
</evidence>
<evidence type="ECO:0000256" key="1">
    <source>
        <dbReference type="SAM" id="MobiDB-lite"/>
    </source>
</evidence>
<feature type="signal peptide" evidence="2">
    <location>
        <begin position="1"/>
        <end position="23"/>
    </location>
</feature>